<dbReference type="Proteomes" id="UP001164187">
    <property type="component" value="Chromosome"/>
</dbReference>
<dbReference type="EMBL" id="CP114052">
    <property type="protein sequence ID" value="WAW14879.1"/>
    <property type="molecule type" value="Genomic_DNA"/>
</dbReference>
<dbReference type="InterPro" id="IPR006128">
    <property type="entry name" value="Lipoprotein_PsaA-like"/>
</dbReference>
<feature type="chain" id="PRO_5045740482" evidence="6">
    <location>
        <begin position="21"/>
        <end position="342"/>
    </location>
</feature>
<feature type="signal peptide" evidence="6">
    <location>
        <begin position="1"/>
        <end position="20"/>
    </location>
</feature>
<evidence type="ECO:0000256" key="4">
    <source>
        <dbReference type="RuleBase" id="RU003512"/>
    </source>
</evidence>
<dbReference type="PRINTS" id="PR00690">
    <property type="entry name" value="ADHESNFAMILY"/>
</dbReference>
<dbReference type="CDD" id="cd01017">
    <property type="entry name" value="AdcA"/>
    <property type="match status" value="1"/>
</dbReference>
<dbReference type="PRINTS" id="PR00691">
    <property type="entry name" value="ADHESINB"/>
</dbReference>
<dbReference type="Pfam" id="PF01297">
    <property type="entry name" value="ZnuA"/>
    <property type="match status" value="1"/>
</dbReference>
<reference evidence="7" key="1">
    <citation type="submission" date="2022-12" db="EMBL/GenBank/DDBJ databases">
        <title>Peptostreptococcus.</title>
        <authorList>
            <person name="Lee S.H."/>
        </authorList>
    </citation>
    <scope>NUCLEOTIDE SEQUENCE</scope>
    <source>
        <strain evidence="7">CBA3647</strain>
    </source>
</reference>
<evidence type="ECO:0000256" key="3">
    <source>
        <dbReference type="ARBA" id="ARBA00022729"/>
    </source>
</evidence>
<dbReference type="PROSITE" id="PS51257">
    <property type="entry name" value="PROKAR_LIPOPROTEIN"/>
    <property type="match status" value="1"/>
</dbReference>
<feature type="compositionally biased region" description="Basic and acidic residues" evidence="5">
    <location>
        <begin position="129"/>
        <end position="173"/>
    </location>
</feature>
<evidence type="ECO:0000256" key="1">
    <source>
        <dbReference type="ARBA" id="ARBA00011028"/>
    </source>
</evidence>
<keyword evidence="2 4" id="KW-0813">Transport</keyword>
<gene>
    <name evidence="7" type="ORF">O0R46_09880</name>
</gene>
<dbReference type="InterPro" id="IPR006127">
    <property type="entry name" value="ZnuA-like"/>
</dbReference>
<evidence type="ECO:0000256" key="6">
    <source>
        <dbReference type="SAM" id="SignalP"/>
    </source>
</evidence>
<dbReference type="Gene3D" id="3.40.50.1980">
    <property type="entry name" value="Nitrogenase molybdenum iron protein domain"/>
    <property type="match status" value="2"/>
</dbReference>
<evidence type="ECO:0000313" key="8">
    <source>
        <dbReference type="Proteomes" id="UP001164187"/>
    </source>
</evidence>
<sequence>MKKISKKLVALLTVSAIALSGCSSNNTSGDVKNTRKSGEKIKVYTSFYPMYDFAKKIGGDKIEVKNLVPAGTEPHDWEPSPQDLAKIGESDVFIYSGAGMEAWADKVSDNVKNNKLVQVEASKGISLLKSEEDHDHDHDDAKDKDDHEKGDKDHNDHEKDEDKHEHDYGEYDPHVWLNPQNAKIEMKNIKDAFIKADPKNKAYYEENFKMNSEKMDKLDNKFKTELSKTQKKDIIVSHEAFGYLANAYGLKQIGIEGLSPDSEPDASRMAEITKFAKENNVKYIFFEELVSPKVSKTIAKEVGAQTEVLNPLEGLTKDQLDKGEDYFSIMENNLNVLLKALK</sequence>
<dbReference type="InterPro" id="IPR006129">
    <property type="entry name" value="AdhesinB"/>
</dbReference>
<proteinExistence type="inferred from homology"/>
<organism evidence="7 8">
    <name type="scientific">Peptostreptococcus equinus</name>
    <dbReference type="NCBI Taxonomy" id="3003601"/>
    <lineage>
        <taxon>Bacteria</taxon>
        <taxon>Bacillati</taxon>
        <taxon>Bacillota</taxon>
        <taxon>Clostridia</taxon>
        <taxon>Peptostreptococcales</taxon>
        <taxon>Peptostreptococcaceae</taxon>
        <taxon>Peptostreptococcus</taxon>
    </lineage>
</organism>
<name>A0ABY7JQV5_9FIRM</name>
<feature type="region of interest" description="Disordered" evidence="5">
    <location>
        <begin position="127"/>
        <end position="174"/>
    </location>
</feature>
<keyword evidence="3 6" id="KW-0732">Signal</keyword>
<protein>
    <submittedName>
        <fullName evidence="7">Metal ABC transporter substrate-binding protein</fullName>
    </submittedName>
</protein>
<dbReference type="SUPFAM" id="SSF53807">
    <property type="entry name" value="Helical backbone' metal receptor"/>
    <property type="match status" value="1"/>
</dbReference>
<evidence type="ECO:0000256" key="5">
    <source>
        <dbReference type="SAM" id="MobiDB-lite"/>
    </source>
</evidence>
<dbReference type="RefSeq" id="WP_269311572.1">
    <property type="nucleotide sequence ID" value="NZ_CP114052.1"/>
</dbReference>
<keyword evidence="8" id="KW-1185">Reference proteome</keyword>
<dbReference type="PANTHER" id="PTHR42953:SF3">
    <property type="entry name" value="HIGH-AFFINITY ZINC UPTAKE SYSTEM PROTEIN ZNUA"/>
    <property type="match status" value="1"/>
</dbReference>
<accession>A0ABY7JQV5</accession>
<comment type="similarity">
    <text evidence="1 4">Belongs to the bacterial solute-binding protein 9 family.</text>
</comment>
<dbReference type="InterPro" id="IPR050492">
    <property type="entry name" value="Bact_metal-bind_prot9"/>
</dbReference>
<dbReference type="PANTHER" id="PTHR42953">
    <property type="entry name" value="HIGH-AFFINITY ZINC UPTAKE SYSTEM PROTEIN ZNUA-RELATED"/>
    <property type="match status" value="1"/>
</dbReference>
<evidence type="ECO:0000313" key="7">
    <source>
        <dbReference type="EMBL" id="WAW14879.1"/>
    </source>
</evidence>
<evidence type="ECO:0000256" key="2">
    <source>
        <dbReference type="ARBA" id="ARBA00022448"/>
    </source>
</evidence>